<evidence type="ECO:0000313" key="4">
    <source>
        <dbReference type="Proteomes" id="UP000825933"/>
    </source>
</evidence>
<dbReference type="EMBL" id="JAIOUQ010000014">
    <property type="protein sequence ID" value="MBZ2166641.1"/>
    <property type="molecule type" value="Genomic_DNA"/>
</dbReference>
<evidence type="ECO:0000256" key="2">
    <source>
        <dbReference type="SAM" id="Phobius"/>
    </source>
</evidence>
<feature type="compositionally biased region" description="Low complexity" evidence="1">
    <location>
        <begin position="137"/>
        <end position="161"/>
    </location>
</feature>
<protein>
    <recommendedName>
        <fullName evidence="5">Zinc-ribbon domain-containing protein</fullName>
    </recommendedName>
</protein>
<gene>
    <name evidence="3" type="ORF">K8N75_11385</name>
</gene>
<comment type="caution">
    <text evidence="3">The sequence shown here is derived from an EMBL/GenBank/DDBJ whole genome shotgun (WGS) entry which is preliminary data.</text>
</comment>
<sequence length="245" mass="25953">MGYLVCEKCGGYYELQQGESPDDFELKCDCGGKLNHVENLGSIGNNKKKMEKTVTCPKCGTENPENARLCKSCKKLLRIPPKPPISNKNQESKEGILKTWNEQSNGIKVASILGVCCLGLILIAGITGMFTPDKTTTNLPTTTNQATTPQSTTPTSSSSSQVEISVSYSGPWTGAIADSTGTRSVEGTGPQKFPLGENPGIVSTNFQKHDNGTGTLTVQILDGGNPVETQSTSAEFGVASVTHSF</sequence>
<name>A0A8T5V443_9EURY</name>
<dbReference type="Proteomes" id="UP000825933">
    <property type="component" value="Unassembled WGS sequence"/>
</dbReference>
<accession>A0A8T5V443</accession>
<evidence type="ECO:0008006" key="5">
    <source>
        <dbReference type="Google" id="ProtNLM"/>
    </source>
</evidence>
<keyword evidence="2" id="KW-1133">Transmembrane helix</keyword>
<feature type="transmembrane region" description="Helical" evidence="2">
    <location>
        <begin position="109"/>
        <end position="130"/>
    </location>
</feature>
<dbReference type="RefSeq" id="WP_223792188.1">
    <property type="nucleotide sequence ID" value="NZ_JAIOUQ010000014.1"/>
</dbReference>
<feature type="region of interest" description="Disordered" evidence="1">
    <location>
        <begin position="137"/>
        <end position="162"/>
    </location>
</feature>
<proteinExistence type="predicted"/>
<keyword evidence="2" id="KW-0472">Membrane</keyword>
<evidence type="ECO:0000313" key="3">
    <source>
        <dbReference type="EMBL" id="MBZ2166641.1"/>
    </source>
</evidence>
<dbReference type="AlphaFoldDB" id="A0A8T5V443"/>
<keyword evidence="2" id="KW-0812">Transmembrane</keyword>
<organism evidence="3 4">
    <name type="scientific">Methanobacterium spitsbergense</name>
    <dbReference type="NCBI Taxonomy" id="2874285"/>
    <lineage>
        <taxon>Archaea</taxon>
        <taxon>Methanobacteriati</taxon>
        <taxon>Methanobacteriota</taxon>
        <taxon>Methanomada group</taxon>
        <taxon>Methanobacteria</taxon>
        <taxon>Methanobacteriales</taxon>
        <taxon>Methanobacteriaceae</taxon>
        <taxon>Methanobacterium</taxon>
    </lineage>
</organism>
<keyword evidence="4" id="KW-1185">Reference proteome</keyword>
<evidence type="ECO:0000256" key="1">
    <source>
        <dbReference type="SAM" id="MobiDB-lite"/>
    </source>
</evidence>
<reference evidence="4" key="1">
    <citation type="journal article" date="2022" name="Microbiol. Resour. Announc.">
        <title>Draft Genome Sequence of a Methanogenic Archaeon from West Spitsbergen Permafrost.</title>
        <authorList>
            <person name="Trubitsyn V."/>
            <person name="Rivkina E."/>
            <person name="Shcherbakova V."/>
        </authorList>
    </citation>
    <scope>NUCLEOTIDE SEQUENCE [LARGE SCALE GENOMIC DNA]</scope>
    <source>
        <strain evidence="4">VT</strain>
    </source>
</reference>